<dbReference type="Proteomes" id="UP001166286">
    <property type="component" value="Unassembled WGS sequence"/>
</dbReference>
<gene>
    <name evidence="1" type="ORF">JMJ35_010642</name>
</gene>
<organism evidence="1 2">
    <name type="scientific">Cladonia borealis</name>
    <dbReference type="NCBI Taxonomy" id="184061"/>
    <lineage>
        <taxon>Eukaryota</taxon>
        <taxon>Fungi</taxon>
        <taxon>Dikarya</taxon>
        <taxon>Ascomycota</taxon>
        <taxon>Pezizomycotina</taxon>
        <taxon>Lecanoromycetes</taxon>
        <taxon>OSLEUM clade</taxon>
        <taxon>Lecanoromycetidae</taxon>
        <taxon>Lecanorales</taxon>
        <taxon>Lecanorineae</taxon>
        <taxon>Cladoniaceae</taxon>
        <taxon>Cladonia</taxon>
    </lineage>
</organism>
<accession>A0AA39QPW9</accession>
<name>A0AA39QPW9_9LECA</name>
<evidence type="ECO:0000313" key="2">
    <source>
        <dbReference type="Proteomes" id="UP001166286"/>
    </source>
</evidence>
<sequence>MVNASQLYSLYSSVQPAYHEYNLTITKALERTQLNSRKSFMVAAQPLLLKLVGFDFTRMYWDPWKENERKFEKIQPGMVALEKELERLGRIIKVTREVGGSLEFLADTFIVGEDFEITHDPDRLLWQDYASNSVAMERRSKGSNPRESWPKRWFWQHVARYVEEDEGSMANAQFDRWWIELDCWCKN</sequence>
<comment type="caution">
    <text evidence="1">The sequence shown here is derived from an EMBL/GenBank/DDBJ whole genome shotgun (WGS) entry which is preliminary data.</text>
</comment>
<proteinExistence type="predicted"/>
<evidence type="ECO:0000313" key="1">
    <source>
        <dbReference type="EMBL" id="KAK0506942.1"/>
    </source>
</evidence>
<keyword evidence="2" id="KW-1185">Reference proteome</keyword>
<dbReference type="EMBL" id="JAFEKC020000026">
    <property type="protein sequence ID" value="KAK0506942.1"/>
    <property type="molecule type" value="Genomic_DNA"/>
</dbReference>
<dbReference type="AlphaFoldDB" id="A0AA39QPW9"/>
<reference evidence="1" key="1">
    <citation type="submission" date="2023-03" db="EMBL/GenBank/DDBJ databases">
        <title>Complete genome of Cladonia borealis.</title>
        <authorList>
            <person name="Park H."/>
        </authorList>
    </citation>
    <scope>NUCLEOTIDE SEQUENCE</scope>
    <source>
        <strain evidence="1">ANT050790</strain>
    </source>
</reference>
<protein>
    <submittedName>
        <fullName evidence="1">Uncharacterized protein</fullName>
    </submittedName>
</protein>